<sequence length="146" mass="16339">SVTIAHEKQSCAKCGNVAPAVVRGSKHTPTVKCDAHSPVVKCGIIFVDFYIQLRIWDEFHRILKKAPRFPFWIQFLDAQPEMEIEISAGRMKFEAISTANDEPNSNLNNINNESEESANSETDISSDSDQSVNRETAIARNTNNML</sequence>
<feature type="non-terminal residue" evidence="2">
    <location>
        <position position="146"/>
    </location>
</feature>
<dbReference type="Proteomes" id="UP000789831">
    <property type="component" value="Unassembled WGS sequence"/>
</dbReference>
<comment type="caution">
    <text evidence="2">The sequence shown here is derived from an EMBL/GenBank/DDBJ whole genome shotgun (WGS) entry which is preliminary data.</text>
</comment>
<accession>A0A9N9EMI8</accession>
<feature type="compositionally biased region" description="Polar residues" evidence="1">
    <location>
        <begin position="122"/>
        <end position="146"/>
    </location>
</feature>
<feature type="region of interest" description="Disordered" evidence="1">
    <location>
        <begin position="97"/>
        <end position="146"/>
    </location>
</feature>
<keyword evidence="3" id="KW-1185">Reference proteome</keyword>
<evidence type="ECO:0000313" key="2">
    <source>
        <dbReference type="EMBL" id="CAG8686326.1"/>
    </source>
</evidence>
<organism evidence="2 3">
    <name type="scientific">Ambispora gerdemannii</name>
    <dbReference type="NCBI Taxonomy" id="144530"/>
    <lineage>
        <taxon>Eukaryota</taxon>
        <taxon>Fungi</taxon>
        <taxon>Fungi incertae sedis</taxon>
        <taxon>Mucoromycota</taxon>
        <taxon>Glomeromycotina</taxon>
        <taxon>Glomeromycetes</taxon>
        <taxon>Archaeosporales</taxon>
        <taxon>Ambisporaceae</taxon>
        <taxon>Ambispora</taxon>
    </lineage>
</organism>
<dbReference type="EMBL" id="CAJVPL010012201">
    <property type="protein sequence ID" value="CAG8686326.1"/>
    <property type="molecule type" value="Genomic_DNA"/>
</dbReference>
<protein>
    <submittedName>
        <fullName evidence="2">11571_t:CDS:1</fullName>
    </submittedName>
</protein>
<evidence type="ECO:0000313" key="3">
    <source>
        <dbReference type="Proteomes" id="UP000789831"/>
    </source>
</evidence>
<dbReference type="AlphaFoldDB" id="A0A9N9EMI8"/>
<reference evidence="2" key="1">
    <citation type="submission" date="2021-06" db="EMBL/GenBank/DDBJ databases">
        <authorList>
            <person name="Kallberg Y."/>
            <person name="Tangrot J."/>
            <person name="Rosling A."/>
        </authorList>
    </citation>
    <scope>NUCLEOTIDE SEQUENCE</scope>
    <source>
        <strain evidence="2">MT106</strain>
    </source>
</reference>
<feature type="compositionally biased region" description="Low complexity" evidence="1">
    <location>
        <begin position="100"/>
        <end position="112"/>
    </location>
</feature>
<proteinExistence type="predicted"/>
<evidence type="ECO:0000256" key="1">
    <source>
        <dbReference type="SAM" id="MobiDB-lite"/>
    </source>
</evidence>
<name>A0A9N9EMI8_9GLOM</name>
<gene>
    <name evidence="2" type="ORF">AGERDE_LOCUS12900</name>
</gene>